<accession>A0A222VQN3</accession>
<dbReference type="PANTHER" id="PTHR30055:SF234">
    <property type="entry name" value="HTH-TYPE TRANSCRIPTIONAL REGULATOR BETI"/>
    <property type="match status" value="1"/>
</dbReference>
<dbReference type="InterPro" id="IPR036271">
    <property type="entry name" value="Tet_transcr_reg_TetR-rel_C_sf"/>
</dbReference>
<dbReference type="PROSITE" id="PS50977">
    <property type="entry name" value="HTH_TETR_2"/>
    <property type="match status" value="1"/>
</dbReference>
<dbReference type="RefSeq" id="WP_091804521.1">
    <property type="nucleotide sequence ID" value="NZ_CP016353.1"/>
</dbReference>
<dbReference type="GO" id="GO:0003700">
    <property type="term" value="F:DNA-binding transcription factor activity"/>
    <property type="evidence" value="ECO:0007669"/>
    <property type="project" value="TreeGrafter"/>
</dbReference>
<dbReference type="SUPFAM" id="SSF46689">
    <property type="entry name" value="Homeodomain-like"/>
    <property type="match status" value="1"/>
</dbReference>
<evidence type="ECO:0000313" key="5">
    <source>
        <dbReference type="Proteomes" id="UP000199494"/>
    </source>
</evidence>
<dbReference type="KEGG" id="pmad:BAY61_15745"/>
<proteinExistence type="predicted"/>
<keyword evidence="2 4" id="KW-0238">DNA-binding</keyword>
<dbReference type="InterPro" id="IPR050109">
    <property type="entry name" value="HTH-type_TetR-like_transc_reg"/>
</dbReference>
<evidence type="ECO:0000256" key="3">
    <source>
        <dbReference type="ARBA" id="ARBA00023163"/>
    </source>
</evidence>
<dbReference type="STRING" id="530584.SAMN05421630_105195"/>
<evidence type="ECO:0000313" key="4">
    <source>
        <dbReference type="EMBL" id="SDD01542.1"/>
    </source>
</evidence>
<evidence type="ECO:0000256" key="2">
    <source>
        <dbReference type="ARBA" id="ARBA00023125"/>
    </source>
</evidence>
<gene>
    <name evidence="4" type="ORF">SAMN05421630_105195</name>
</gene>
<dbReference type="OrthoDB" id="3472897at2"/>
<dbReference type="Pfam" id="PF00440">
    <property type="entry name" value="TetR_N"/>
    <property type="match status" value="1"/>
</dbReference>
<name>A0A222VQN3_9PSEU</name>
<dbReference type="SUPFAM" id="SSF48498">
    <property type="entry name" value="Tetracyclin repressor-like, C-terminal domain"/>
    <property type="match status" value="1"/>
</dbReference>
<dbReference type="InterPro" id="IPR009057">
    <property type="entry name" value="Homeodomain-like_sf"/>
</dbReference>
<reference evidence="4 5" key="1">
    <citation type="submission" date="2016-10" db="EMBL/GenBank/DDBJ databases">
        <authorList>
            <person name="de Groot N.N."/>
        </authorList>
    </citation>
    <scope>NUCLEOTIDE SEQUENCE [LARGE SCALE GENOMIC DNA]</scope>
    <source>
        <strain evidence="4 5">CGMCC 4.5506</strain>
    </source>
</reference>
<keyword evidence="3" id="KW-0804">Transcription</keyword>
<protein>
    <submittedName>
        <fullName evidence="4">DNA-binding transcriptional regulator, AcrR family</fullName>
    </submittedName>
</protein>
<organism evidence="4 5">
    <name type="scientific">Prauserella marina</name>
    <dbReference type="NCBI Taxonomy" id="530584"/>
    <lineage>
        <taxon>Bacteria</taxon>
        <taxon>Bacillati</taxon>
        <taxon>Actinomycetota</taxon>
        <taxon>Actinomycetes</taxon>
        <taxon>Pseudonocardiales</taxon>
        <taxon>Pseudonocardiaceae</taxon>
        <taxon>Prauserella</taxon>
    </lineage>
</organism>
<dbReference type="PANTHER" id="PTHR30055">
    <property type="entry name" value="HTH-TYPE TRANSCRIPTIONAL REGULATOR RUTR"/>
    <property type="match status" value="1"/>
</dbReference>
<dbReference type="EMBL" id="FMZE01000005">
    <property type="protein sequence ID" value="SDD01542.1"/>
    <property type="molecule type" value="Genomic_DNA"/>
</dbReference>
<dbReference type="PRINTS" id="PR00455">
    <property type="entry name" value="HTHTETR"/>
</dbReference>
<evidence type="ECO:0000256" key="1">
    <source>
        <dbReference type="ARBA" id="ARBA00023015"/>
    </source>
</evidence>
<dbReference type="AlphaFoldDB" id="A0A222VQN3"/>
<dbReference type="GO" id="GO:0000976">
    <property type="term" value="F:transcription cis-regulatory region binding"/>
    <property type="evidence" value="ECO:0007669"/>
    <property type="project" value="TreeGrafter"/>
</dbReference>
<dbReference type="InterPro" id="IPR001647">
    <property type="entry name" value="HTH_TetR"/>
</dbReference>
<dbReference type="Gene3D" id="1.10.357.10">
    <property type="entry name" value="Tetracycline Repressor, domain 2"/>
    <property type="match status" value="1"/>
</dbReference>
<keyword evidence="1" id="KW-0805">Transcription regulation</keyword>
<sequence length="196" mass="20812">MSTRDRILDVAATVIEQHGLARATTKQIATTAGYSEATLYKHFSSKTELFTRVLAERAPGDLAGALRALPDTGRREGLPEALRTVAVAALSFYRHGFPMAGSLFAEPDLLAAHRADLTTRGEGPEQPIATLASYLAACRDRGEIAPGTNVEAAARMLLGACFQQAFLSHLNQPGHAESPPATFAAILVTTLIDGIE</sequence>
<keyword evidence="5" id="KW-1185">Reference proteome</keyword>
<dbReference type="Proteomes" id="UP000199494">
    <property type="component" value="Unassembled WGS sequence"/>
</dbReference>